<gene>
    <name evidence="1" type="ORF">HGA15_30220</name>
</gene>
<comment type="caution">
    <text evidence="1">The sequence shown here is derived from an EMBL/GenBank/DDBJ whole genome shotgun (WGS) entry which is preliminary data.</text>
</comment>
<sequence length="106" mass="11875">MKLIETLLSGSSVENVVVYDYQEAAWKLIFDVDDLSGLFDMTASVDAIPVIDAAVARLAERSDDIRRVITSEEKLGVRGYRTRLLSIRRDLVNYPDARISGVIEVE</sequence>
<evidence type="ECO:0000313" key="1">
    <source>
        <dbReference type="EMBL" id="NKY60336.1"/>
    </source>
</evidence>
<name>A0A846YL24_9NOCA</name>
<dbReference type="EMBL" id="JAAXOT010000022">
    <property type="protein sequence ID" value="NKY60336.1"/>
    <property type="molecule type" value="Genomic_DNA"/>
</dbReference>
<evidence type="ECO:0000313" key="2">
    <source>
        <dbReference type="Proteomes" id="UP000570678"/>
    </source>
</evidence>
<accession>A0A846YL24</accession>
<reference evidence="1 2" key="1">
    <citation type="submission" date="2020-04" db="EMBL/GenBank/DDBJ databases">
        <title>MicrobeNet Type strains.</title>
        <authorList>
            <person name="Nicholson A.C."/>
        </authorList>
    </citation>
    <scope>NUCLEOTIDE SEQUENCE [LARGE SCALE GENOMIC DNA]</scope>
    <source>
        <strain evidence="1 2">JCM 3332</strain>
    </source>
</reference>
<dbReference type="Proteomes" id="UP000570678">
    <property type="component" value="Unassembled WGS sequence"/>
</dbReference>
<keyword evidence="2" id="KW-1185">Reference proteome</keyword>
<proteinExistence type="predicted"/>
<protein>
    <submittedName>
        <fullName evidence="1">Uncharacterized protein</fullName>
    </submittedName>
</protein>
<dbReference type="AlphaFoldDB" id="A0A846YL24"/>
<dbReference type="RefSeq" id="WP_157117166.1">
    <property type="nucleotide sequence ID" value="NZ_JAAXOT010000022.1"/>
</dbReference>
<organism evidence="1 2">
    <name type="scientific">Nocardia flavorosea</name>
    <dbReference type="NCBI Taxonomy" id="53429"/>
    <lineage>
        <taxon>Bacteria</taxon>
        <taxon>Bacillati</taxon>
        <taxon>Actinomycetota</taxon>
        <taxon>Actinomycetes</taxon>
        <taxon>Mycobacteriales</taxon>
        <taxon>Nocardiaceae</taxon>
        <taxon>Nocardia</taxon>
    </lineage>
</organism>